<organism evidence="3 4">
    <name type="scientific">Oryctolagus cuniculus</name>
    <name type="common">Rabbit</name>
    <dbReference type="NCBI Taxonomy" id="9986"/>
    <lineage>
        <taxon>Eukaryota</taxon>
        <taxon>Metazoa</taxon>
        <taxon>Chordata</taxon>
        <taxon>Craniata</taxon>
        <taxon>Vertebrata</taxon>
        <taxon>Euteleostomi</taxon>
        <taxon>Mammalia</taxon>
        <taxon>Eutheria</taxon>
        <taxon>Euarchontoglires</taxon>
        <taxon>Glires</taxon>
        <taxon>Lagomorpha</taxon>
        <taxon>Leporidae</taxon>
        <taxon>Oryctolagus</taxon>
    </lineage>
</organism>
<dbReference type="InterPro" id="IPR017942">
    <property type="entry name" value="Lipid-bd_serum_glycop_N"/>
</dbReference>
<evidence type="ECO:0000256" key="1">
    <source>
        <dbReference type="SAM" id="MobiDB-lite"/>
    </source>
</evidence>
<dbReference type="GO" id="GO:0008289">
    <property type="term" value="F:lipid binding"/>
    <property type="evidence" value="ECO:0007669"/>
    <property type="project" value="InterPro"/>
</dbReference>
<dbReference type="CDD" id="cd00025">
    <property type="entry name" value="BPI1"/>
    <property type="match status" value="1"/>
</dbReference>
<dbReference type="Ensembl" id="ENSOCUT00000054649.1">
    <property type="protein sequence ID" value="ENSOCUP00000028675.1"/>
    <property type="gene ID" value="ENSOCUG00000017051.4"/>
</dbReference>
<sequence>MQARRGTCHVGSVHSSSWLLFSPLAHESDCPGPWSSSPATYPSQPGPSHLQSPGSRSPGAAPGRAVVHQEPQIFTLETSVRPETAAHVRGVASRAGRQDIRLRPSVVAQERTAVGTGHRHTQVLPPTTYCSTKPRKMAGPWACALLCGLLAATLVEATLSPTAVLSLGPEVIRERLTQELEKHNATVILQQLPLLSTMQNQPAGLLGSLVNSVMSYIVWLKVTSANIRQLQVYPSEDYQELMVTIPLDMVAGFNTPLIKTIVQMHMETEAQAVIQVQASKGTPTRLIVSDCSSSHRSLRISLLNKLSFLVNPLAKKVTDLLMPALPDMVREELCPVIEAAFDDMYADLLRLVTAPVALNPGSLQFDLLSPAIDGDVIQFNLVASLVNSEGKVSKWFNGSAGFLTVPTLDSIPVRLIVKYDLVNAAVASLLPPEEFLVLLDYVLPKLARQLKSSISAFNAKAASQLEATQMVKIRTQKSPEILLSQDEARVAQVIQLEVFATEKAHHPLFTLGIEAFSEALFYNSGDRFVLSFKGISSDRIHLMNSGIQLFNPELLKDVVTDILAAVLLPTQNGKLRPGLTMSMMKALGFPEVVWSLTKNALVVTPVSW</sequence>
<dbReference type="GO" id="GO:0034144">
    <property type="term" value="P:negative regulation of toll-like receptor 4 signaling pathway"/>
    <property type="evidence" value="ECO:0007669"/>
    <property type="project" value="TreeGrafter"/>
</dbReference>
<feature type="compositionally biased region" description="Polar residues" evidence="1">
    <location>
        <begin position="34"/>
        <end position="43"/>
    </location>
</feature>
<dbReference type="Bgee" id="ENSOCUG00000017051">
    <property type="expression patterns" value="Expressed in left lung and 3 other cell types or tissues"/>
</dbReference>
<reference evidence="3" key="2">
    <citation type="submission" date="2025-08" db="UniProtKB">
        <authorList>
            <consortium name="Ensembl"/>
        </authorList>
    </citation>
    <scope>IDENTIFICATION</scope>
    <source>
        <strain evidence="3">Thorbecke</strain>
    </source>
</reference>
<dbReference type="Pfam" id="PF01273">
    <property type="entry name" value="LBP_BPI_CETP"/>
    <property type="match status" value="1"/>
</dbReference>
<dbReference type="EMBL" id="AAGW02060230">
    <property type="status" value="NOT_ANNOTATED_CDS"/>
    <property type="molecule type" value="Genomic_DNA"/>
</dbReference>
<protein>
    <recommendedName>
        <fullName evidence="2">Lipid-binding serum glycoprotein N-terminal domain-containing protein</fullName>
    </recommendedName>
</protein>
<dbReference type="PaxDb" id="9986-ENSOCUP00000014654"/>
<evidence type="ECO:0000259" key="2">
    <source>
        <dbReference type="SMART" id="SM00328"/>
    </source>
</evidence>
<dbReference type="STRING" id="9986.ENSOCUP00000028675"/>
<dbReference type="PANTHER" id="PTHR47395:SF1">
    <property type="entry name" value="BPI FOLD-CONTAINING FAMILY B MEMBER 1"/>
    <property type="match status" value="1"/>
</dbReference>
<dbReference type="AlphaFoldDB" id="A0A5F9C4I3"/>
<dbReference type="InterPro" id="IPR017943">
    <property type="entry name" value="Bactericidal_perm-incr_a/b_dom"/>
</dbReference>
<reference evidence="3" key="3">
    <citation type="submission" date="2025-09" db="UniProtKB">
        <authorList>
            <consortium name="Ensembl"/>
        </authorList>
    </citation>
    <scope>IDENTIFICATION</scope>
    <source>
        <strain evidence="3">Thorbecke</strain>
    </source>
</reference>
<dbReference type="FunCoup" id="A0A5F9C4I3">
    <property type="interactions" value="88"/>
</dbReference>
<keyword evidence="4" id="KW-1185">Reference proteome</keyword>
<evidence type="ECO:0000313" key="4">
    <source>
        <dbReference type="Proteomes" id="UP000001811"/>
    </source>
</evidence>
<accession>A0A5F9C4I3</accession>
<dbReference type="GO" id="GO:0070062">
    <property type="term" value="C:extracellular exosome"/>
    <property type="evidence" value="ECO:0007669"/>
    <property type="project" value="TreeGrafter"/>
</dbReference>
<dbReference type="Gene3D" id="3.15.10.10">
    <property type="entry name" value="Bactericidal permeability-increasing protein, domain 1"/>
    <property type="match status" value="1"/>
</dbReference>
<dbReference type="SMART" id="SM00328">
    <property type="entry name" value="BPI1"/>
    <property type="match status" value="1"/>
</dbReference>
<dbReference type="Proteomes" id="UP000001811">
    <property type="component" value="Chromosome 4"/>
</dbReference>
<proteinExistence type="predicted"/>
<dbReference type="PANTHER" id="PTHR47395">
    <property type="entry name" value="BPI FOLD-CONTAINING FAMILY B MEMBER 1"/>
    <property type="match status" value="1"/>
</dbReference>
<dbReference type="Pfam" id="PF02886">
    <property type="entry name" value="LBP_BPI_CETP_C"/>
    <property type="match status" value="1"/>
</dbReference>
<dbReference type="GO" id="GO:0002227">
    <property type="term" value="P:innate immune response in mucosa"/>
    <property type="evidence" value="ECO:0007669"/>
    <property type="project" value="TreeGrafter"/>
</dbReference>
<dbReference type="InterPro" id="IPR021193">
    <property type="entry name" value="Bpifb1"/>
</dbReference>
<reference evidence="3 4" key="1">
    <citation type="journal article" date="2011" name="Nature">
        <title>A high-resolution map of human evolutionary constraint using 29 mammals.</title>
        <authorList>
            <person name="Lindblad-Toh K."/>
            <person name="Garber M."/>
            <person name="Zuk O."/>
            <person name="Lin M.F."/>
            <person name="Parker B.J."/>
            <person name="Washietl S."/>
            <person name="Kheradpour P."/>
            <person name="Ernst J."/>
            <person name="Jordan G."/>
            <person name="Mauceli E."/>
            <person name="Ward L.D."/>
            <person name="Lowe C.B."/>
            <person name="Holloway A.K."/>
            <person name="Clamp M."/>
            <person name="Gnerre S."/>
            <person name="Alfoldi J."/>
            <person name="Beal K."/>
            <person name="Chang J."/>
            <person name="Clawson H."/>
            <person name="Cuff J."/>
            <person name="Di Palma F."/>
            <person name="Fitzgerald S."/>
            <person name="Flicek P."/>
            <person name="Guttman M."/>
            <person name="Hubisz M.J."/>
            <person name="Jaffe D.B."/>
            <person name="Jungreis I."/>
            <person name="Kent W.J."/>
            <person name="Kostka D."/>
            <person name="Lara M."/>
            <person name="Martins A.L."/>
            <person name="Massingham T."/>
            <person name="Moltke I."/>
            <person name="Raney B.J."/>
            <person name="Rasmussen M.D."/>
            <person name="Robinson J."/>
            <person name="Stark A."/>
            <person name="Vilella A.J."/>
            <person name="Wen J."/>
            <person name="Xie X."/>
            <person name="Zody M.C."/>
            <person name="Baldwin J."/>
            <person name="Bloom T."/>
            <person name="Chin C.W."/>
            <person name="Heiman D."/>
            <person name="Nicol R."/>
            <person name="Nusbaum C."/>
            <person name="Young S."/>
            <person name="Wilkinson J."/>
            <person name="Worley K.C."/>
            <person name="Kovar C.L."/>
            <person name="Muzny D.M."/>
            <person name="Gibbs R.A."/>
            <person name="Cree A."/>
            <person name="Dihn H.H."/>
            <person name="Fowler G."/>
            <person name="Jhangiani S."/>
            <person name="Joshi V."/>
            <person name="Lee S."/>
            <person name="Lewis L.R."/>
            <person name="Nazareth L.V."/>
            <person name="Okwuonu G."/>
            <person name="Santibanez J."/>
            <person name="Warren W.C."/>
            <person name="Mardis E.R."/>
            <person name="Weinstock G.M."/>
            <person name="Wilson R.K."/>
            <person name="Delehaunty K."/>
            <person name="Dooling D."/>
            <person name="Fronik C."/>
            <person name="Fulton L."/>
            <person name="Fulton B."/>
            <person name="Graves T."/>
            <person name="Minx P."/>
            <person name="Sodergren E."/>
            <person name="Birney E."/>
            <person name="Margulies E.H."/>
            <person name="Herrero J."/>
            <person name="Green E.D."/>
            <person name="Haussler D."/>
            <person name="Siepel A."/>
            <person name="Goldman N."/>
            <person name="Pollard K.S."/>
            <person name="Pedersen J.S."/>
            <person name="Lander E.S."/>
            <person name="Kellis M."/>
        </authorList>
    </citation>
    <scope>NUCLEOTIDE SEQUENCE [LARGE SCALE GENOMIC DNA]</scope>
    <source>
        <strain evidence="3 4">Thorbecke inbred</strain>
    </source>
</reference>
<dbReference type="GeneTree" id="ENSGT01100000263546"/>
<dbReference type="Gene3D" id="3.15.20.10">
    <property type="entry name" value="Bactericidal permeability-increasing protein, domain 2"/>
    <property type="match status" value="1"/>
</dbReference>
<dbReference type="InterPro" id="IPR001124">
    <property type="entry name" value="Lipid-bd_serum_glycop_C"/>
</dbReference>
<dbReference type="SUPFAM" id="SSF55394">
    <property type="entry name" value="Bactericidal permeability-increasing protein, BPI"/>
    <property type="match status" value="2"/>
</dbReference>
<name>A0A5F9C4I3_RABIT</name>
<feature type="domain" description="Lipid-binding serum glycoprotein N-terminal" evidence="2">
    <location>
        <begin position="172"/>
        <end position="391"/>
    </location>
</feature>
<dbReference type="InParanoid" id="A0A5F9C4I3"/>
<dbReference type="EMBL" id="AAGW02060229">
    <property type="status" value="NOT_ANNOTATED_CDS"/>
    <property type="molecule type" value="Genomic_DNA"/>
</dbReference>
<feature type="region of interest" description="Disordered" evidence="1">
    <location>
        <begin position="29"/>
        <end position="66"/>
    </location>
</feature>
<evidence type="ECO:0000313" key="3">
    <source>
        <dbReference type="Ensembl" id="ENSOCUP00000028675.1"/>
    </source>
</evidence>